<reference evidence="2 3" key="1">
    <citation type="submission" date="2018-06" db="EMBL/GenBank/DDBJ databases">
        <title>A transcriptomic atlas of mushroom development highlights an independent origin of complex multicellularity.</title>
        <authorList>
            <consortium name="DOE Joint Genome Institute"/>
            <person name="Krizsan K."/>
            <person name="Almasi E."/>
            <person name="Merenyi Z."/>
            <person name="Sahu N."/>
            <person name="Viragh M."/>
            <person name="Koszo T."/>
            <person name="Mondo S."/>
            <person name="Kiss B."/>
            <person name="Balint B."/>
            <person name="Kues U."/>
            <person name="Barry K."/>
            <person name="Hegedus J.C."/>
            <person name="Henrissat B."/>
            <person name="Johnson J."/>
            <person name="Lipzen A."/>
            <person name="Ohm R."/>
            <person name="Nagy I."/>
            <person name="Pangilinan J."/>
            <person name="Yan J."/>
            <person name="Xiong Y."/>
            <person name="Grigoriev I.V."/>
            <person name="Hibbett D.S."/>
            <person name="Nagy L.G."/>
        </authorList>
    </citation>
    <scope>NUCLEOTIDE SEQUENCE [LARGE SCALE GENOMIC DNA]</scope>
    <source>
        <strain evidence="2 3">SZMC22713</strain>
    </source>
</reference>
<name>A0A4Y7PQG5_9AGAM</name>
<proteinExistence type="predicted"/>
<evidence type="ECO:0000313" key="2">
    <source>
        <dbReference type="EMBL" id="TDL16750.1"/>
    </source>
</evidence>
<protein>
    <submittedName>
        <fullName evidence="2">Uncharacterized protein</fullName>
    </submittedName>
</protein>
<dbReference type="Proteomes" id="UP000294933">
    <property type="component" value="Unassembled WGS sequence"/>
</dbReference>
<evidence type="ECO:0000313" key="3">
    <source>
        <dbReference type="Proteomes" id="UP000294933"/>
    </source>
</evidence>
<keyword evidence="1" id="KW-1133">Transmembrane helix</keyword>
<dbReference type="EMBL" id="ML170236">
    <property type="protein sequence ID" value="TDL16750.1"/>
    <property type="molecule type" value="Genomic_DNA"/>
</dbReference>
<dbReference type="AlphaFoldDB" id="A0A4Y7PQG5"/>
<feature type="transmembrane region" description="Helical" evidence="1">
    <location>
        <begin position="20"/>
        <end position="37"/>
    </location>
</feature>
<sequence length="193" mass="21786">MIWIAHRTDGFWESDAFLPWRVWPIVVSFFVLFGSMTDRWRRYTATKRGSRGNPLPCSARYYLSSTGSSSVHLARNISPDPISSSSTAFVPPPPIHHPFHTSIPDSVAVFYPSLSYSSSRSRSRRCTPSYTNCTSSYVSGAVSHTIKRVSWSYVTSTLVQRRTAEVVTSSVYFTPRLATNHRADRPPHDTIHL</sequence>
<gene>
    <name evidence="2" type="ORF">BD410DRAFT_613749</name>
</gene>
<keyword evidence="1" id="KW-0812">Transmembrane</keyword>
<accession>A0A4Y7PQG5</accession>
<evidence type="ECO:0000256" key="1">
    <source>
        <dbReference type="SAM" id="Phobius"/>
    </source>
</evidence>
<dbReference type="VEuPathDB" id="FungiDB:BD410DRAFT_613749"/>
<keyword evidence="3" id="KW-1185">Reference proteome</keyword>
<keyword evidence="1" id="KW-0472">Membrane</keyword>
<organism evidence="2 3">
    <name type="scientific">Rickenella mellea</name>
    <dbReference type="NCBI Taxonomy" id="50990"/>
    <lineage>
        <taxon>Eukaryota</taxon>
        <taxon>Fungi</taxon>
        <taxon>Dikarya</taxon>
        <taxon>Basidiomycota</taxon>
        <taxon>Agaricomycotina</taxon>
        <taxon>Agaricomycetes</taxon>
        <taxon>Hymenochaetales</taxon>
        <taxon>Rickenellaceae</taxon>
        <taxon>Rickenella</taxon>
    </lineage>
</organism>